<reference evidence="4 5" key="1">
    <citation type="submission" date="2018-10" db="EMBL/GenBank/DDBJ databases">
        <title>Draft genome sequence of Aquitalea MWU14-2217 isolated from a wild cranberry bog in Provincetown, Massachusetts.</title>
        <authorList>
            <person name="Ebadzadsahrai G."/>
            <person name="Soby S."/>
        </authorList>
    </citation>
    <scope>NUCLEOTIDE SEQUENCE [LARGE SCALE GENOMIC DNA]</scope>
    <source>
        <strain evidence="4 5">MWU14-2217</strain>
    </source>
</reference>
<evidence type="ECO:0000256" key="2">
    <source>
        <dbReference type="ARBA" id="ARBA00023235"/>
    </source>
</evidence>
<feature type="active site" evidence="3">
    <location>
        <position position="44"/>
    </location>
</feature>
<organism evidence="4 5">
    <name type="scientific">Aquitalea palustris</name>
    <dbReference type="NCBI Taxonomy" id="2480983"/>
    <lineage>
        <taxon>Bacteria</taxon>
        <taxon>Pseudomonadati</taxon>
        <taxon>Pseudomonadota</taxon>
        <taxon>Betaproteobacteria</taxon>
        <taxon>Neisseriales</taxon>
        <taxon>Chromobacteriaceae</taxon>
        <taxon>Aquitalea</taxon>
    </lineage>
</organism>
<dbReference type="AlphaFoldDB" id="A0A454JIG5"/>
<dbReference type="RefSeq" id="WP_103524690.1">
    <property type="nucleotide sequence ID" value="NZ_JAIZDC010000004.1"/>
</dbReference>
<dbReference type="SUPFAM" id="SSF54506">
    <property type="entry name" value="Diaminopimelate epimerase-like"/>
    <property type="match status" value="1"/>
</dbReference>
<proteinExistence type="inferred from homology"/>
<sequence length="279" mass="29431">MNILKIAAFSDGERGGNPAGVVIQPSLPSDSEMQGIAAELGFSETVFAMPQGQGWQVRYFSPEAEVPFCGHATIALGAALAMHYGNGDFPLQLNQASISVSGHYQAGQLSAALQSPPTHSKPAPAALLQEVLALFGLNPAQLSPTLPPALIHAGADHLLLAVQERATLSAMRYSLEAGRDLMRRAGLTTILLLWAENRQRFHSRNAFAGGGVYEDPATGAATAALAGYLRDIGWEHGGHIEVIQGEDMGQRSCLYATIPAEKGSSIRVSGSARLMEPAH</sequence>
<dbReference type="NCBIfam" id="TIGR00654">
    <property type="entry name" value="PhzF_family"/>
    <property type="match status" value="1"/>
</dbReference>
<protein>
    <submittedName>
        <fullName evidence="4">PhzF family phenazine biosynthesis protein</fullName>
    </submittedName>
</protein>
<dbReference type="Proteomes" id="UP000274139">
    <property type="component" value="Unassembled WGS sequence"/>
</dbReference>
<evidence type="ECO:0000313" key="4">
    <source>
        <dbReference type="EMBL" id="RMC97853.1"/>
    </source>
</evidence>
<dbReference type="PIRSF" id="PIRSF016184">
    <property type="entry name" value="PhzC_PhzF"/>
    <property type="match status" value="1"/>
</dbReference>
<dbReference type="PANTHER" id="PTHR13774">
    <property type="entry name" value="PHENAZINE BIOSYNTHESIS PROTEIN"/>
    <property type="match status" value="1"/>
</dbReference>
<dbReference type="InterPro" id="IPR003719">
    <property type="entry name" value="Phenazine_PhzF-like"/>
</dbReference>
<accession>A0A454JIG5</accession>
<dbReference type="GO" id="GO:0005737">
    <property type="term" value="C:cytoplasm"/>
    <property type="evidence" value="ECO:0007669"/>
    <property type="project" value="TreeGrafter"/>
</dbReference>
<dbReference type="Pfam" id="PF02567">
    <property type="entry name" value="PhzC-PhzF"/>
    <property type="match status" value="1"/>
</dbReference>
<evidence type="ECO:0000256" key="1">
    <source>
        <dbReference type="ARBA" id="ARBA00008270"/>
    </source>
</evidence>
<name>A0A454JIG5_9NEIS</name>
<evidence type="ECO:0000313" key="5">
    <source>
        <dbReference type="Proteomes" id="UP000274139"/>
    </source>
</evidence>
<dbReference type="PANTHER" id="PTHR13774:SF39">
    <property type="entry name" value="BIOSYNTHESIS PROTEIN, PUTATIVE-RELATED"/>
    <property type="match status" value="1"/>
</dbReference>
<keyword evidence="2" id="KW-0413">Isomerase</keyword>
<keyword evidence="5" id="KW-1185">Reference proteome</keyword>
<evidence type="ECO:0000256" key="3">
    <source>
        <dbReference type="PIRSR" id="PIRSR016184-1"/>
    </source>
</evidence>
<dbReference type="OrthoDB" id="9788221at2"/>
<dbReference type="Gene3D" id="3.10.310.10">
    <property type="entry name" value="Diaminopimelate Epimerase, Chain A, domain 1"/>
    <property type="match status" value="2"/>
</dbReference>
<dbReference type="EMBL" id="RFAR01000040">
    <property type="protein sequence ID" value="RMC97853.1"/>
    <property type="molecule type" value="Genomic_DNA"/>
</dbReference>
<comment type="similarity">
    <text evidence="1">Belongs to the PhzF family.</text>
</comment>
<dbReference type="GO" id="GO:0016853">
    <property type="term" value="F:isomerase activity"/>
    <property type="evidence" value="ECO:0007669"/>
    <property type="project" value="UniProtKB-KW"/>
</dbReference>
<comment type="caution">
    <text evidence="4">The sequence shown here is derived from an EMBL/GenBank/DDBJ whole genome shotgun (WGS) entry which is preliminary data.</text>
</comment>
<gene>
    <name evidence="4" type="ORF">EAY64_10330</name>
</gene>